<evidence type="ECO:0000313" key="4">
    <source>
        <dbReference type="Proteomes" id="UP000694044"/>
    </source>
</evidence>
<keyword evidence="4" id="KW-1185">Reference proteome</keyword>
<evidence type="ECO:0000256" key="1">
    <source>
        <dbReference type="SAM" id="Coils"/>
    </source>
</evidence>
<feature type="coiled-coil region" evidence="1">
    <location>
        <begin position="91"/>
        <end position="135"/>
    </location>
</feature>
<evidence type="ECO:0000313" key="3">
    <source>
        <dbReference type="EMBL" id="KAG7383546.1"/>
    </source>
</evidence>
<accession>A0A8T1VRH9</accession>
<keyword evidence="1" id="KW-0175">Coiled coil</keyword>
<dbReference type="AlphaFoldDB" id="A0A8T1VRH9"/>
<name>A0A8T1VRH9_9STRA</name>
<feature type="compositionally biased region" description="Low complexity" evidence="2">
    <location>
        <begin position="30"/>
        <end position="45"/>
    </location>
</feature>
<feature type="region of interest" description="Disordered" evidence="2">
    <location>
        <begin position="1"/>
        <end position="87"/>
    </location>
</feature>
<sequence>MPTQTSPMASSPVSVSGSHVLATESPLLEQTKQPPQTTATPSSKTVKTPSPGSRRGKHQSESNGQVDSKQTKPNKPSSAHETRLSLSSAYAQNAQAKVNYLKEKINEEKRQWTAKQEAEKMQRATEIQLREREHEERRAARKHELVLELLRQEKSMEAIEALVNYTRHVLKSSTSVPRAFDLR</sequence>
<dbReference type="EMBL" id="JAGDFM010000174">
    <property type="protein sequence ID" value="KAG7383546.1"/>
    <property type="molecule type" value="Genomic_DNA"/>
</dbReference>
<feature type="compositionally biased region" description="Polar residues" evidence="2">
    <location>
        <begin position="1"/>
        <end position="17"/>
    </location>
</feature>
<gene>
    <name evidence="3" type="ORF">PHYPSEUDO_003583</name>
</gene>
<organism evidence="3 4">
    <name type="scientific">Phytophthora pseudosyringae</name>
    <dbReference type="NCBI Taxonomy" id="221518"/>
    <lineage>
        <taxon>Eukaryota</taxon>
        <taxon>Sar</taxon>
        <taxon>Stramenopiles</taxon>
        <taxon>Oomycota</taxon>
        <taxon>Peronosporomycetes</taxon>
        <taxon>Peronosporales</taxon>
        <taxon>Peronosporaceae</taxon>
        <taxon>Phytophthora</taxon>
    </lineage>
</organism>
<feature type="compositionally biased region" description="Polar residues" evidence="2">
    <location>
        <begin position="61"/>
        <end position="77"/>
    </location>
</feature>
<comment type="caution">
    <text evidence="3">The sequence shown here is derived from an EMBL/GenBank/DDBJ whole genome shotgun (WGS) entry which is preliminary data.</text>
</comment>
<reference evidence="3" key="1">
    <citation type="submission" date="2021-02" db="EMBL/GenBank/DDBJ databases">
        <authorList>
            <person name="Palmer J.M."/>
        </authorList>
    </citation>
    <scope>NUCLEOTIDE SEQUENCE</scope>
    <source>
        <strain evidence="3">SCRP734</strain>
    </source>
</reference>
<protein>
    <submittedName>
        <fullName evidence="3">Uncharacterized protein</fullName>
    </submittedName>
</protein>
<proteinExistence type="predicted"/>
<dbReference type="Proteomes" id="UP000694044">
    <property type="component" value="Unassembled WGS sequence"/>
</dbReference>
<evidence type="ECO:0000256" key="2">
    <source>
        <dbReference type="SAM" id="MobiDB-lite"/>
    </source>
</evidence>